<sequence length="133" mass="14886">MMSLSGDPPQLFTHNLITLMKMKAQGHSMNSKMGRVSKLFLKRFSPSNKVSKTKGCLKAALVRHPFNGARYLCAAFPNEILVMEWFNPLVTFIETKRVSPLLSFSCSVLEEACSSNSFVFSSCHICSIFSRVN</sequence>
<protein>
    <recommendedName>
        <fullName evidence="1">CNH domain-containing protein</fullName>
    </recommendedName>
</protein>
<keyword evidence="3" id="KW-1185">Reference proteome</keyword>
<accession>A0A3P7P282</accession>
<evidence type="ECO:0000313" key="3">
    <source>
        <dbReference type="Proteomes" id="UP000281553"/>
    </source>
</evidence>
<proteinExistence type="predicted"/>
<evidence type="ECO:0000313" key="2">
    <source>
        <dbReference type="EMBL" id="VDN39757.1"/>
    </source>
</evidence>
<reference evidence="2 3" key="1">
    <citation type="submission" date="2018-11" db="EMBL/GenBank/DDBJ databases">
        <authorList>
            <consortium name="Pathogen Informatics"/>
        </authorList>
    </citation>
    <scope>NUCLEOTIDE SEQUENCE [LARGE SCALE GENOMIC DNA]</scope>
</reference>
<dbReference type="Proteomes" id="UP000281553">
    <property type="component" value="Unassembled WGS sequence"/>
</dbReference>
<organism evidence="2 3">
    <name type="scientific">Dibothriocephalus latus</name>
    <name type="common">Fish tapeworm</name>
    <name type="synonym">Diphyllobothrium latum</name>
    <dbReference type="NCBI Taxonomy" id="60516"/>
    <lineage>
        <taxon>Eukaryota</taxon>
        <taxon>Metazoa</taxon>
        <taxon>Spiralia</taxon>
        <taxon>Lophotrochozoa</taxon>
        <taxon>Platyhelminthes</taxon>
        <taxon>Cestoda</taxon>
        <taxon>Eucestoda</taxon>
        <taxon>Diphyllobothriidea</taxon>
        <taxon>Diphyllobothriidae</taxon>
        <taxon>Dibothriocephalus</taxon>
    </lineage>
</organism>
<gene>
    <name evidence="2" type="ORF">DILT_LOCUS18003</name>
</gene>
<feature type="domain" description="CNH" evidence="1">
    <location>
        <begin position="2"/>
        <end position="108"/>
    </location>
</feature>
<dbReference type="OrthoDB" id="8693905at2759"/>
<dbReference type="Pfam" id="PF00780">
    <property type="entry name" value="CNH"/>
    <property type="match status" value="1"/>
</dbReference>
<dbReference type="InterPro" id="IPR001180">
    <property type="entry name" value="CNH_dom"/>
</dbReference>
<evidence type="ECO:0000259" key="1">
    <source>
        <dbReference type="Pfam" id="PF00780"/>
    </source>
</evidence>
<name>A0A3P7P282_DIBLA</name>
<dbReference type="AlphaFoldDB" id="A0A3P7P282"/>
<dbReference type="EMBL" id="UYRU01096524">
    <property type="protein sequence ID" value="VDN39757.1"/>
    <property type="molecule type" value="Genomic_DNA"/>
</dbReference>